<reference evidence="2 3" key="1">
    <citation type="submission" date="2021-10" db="EMBL/GenBank/DDBJ databases">
        <title>Anaerobic single-cell dispensing facilitates the cultivation of human gut bacteria.</title>
        <authorList>
            <person name="Afrizal A."/>
        </authorList>
    </citation>
    <scope>NUCLEOTIDE SEQUENCE [LARGE SCALE GENOMIC DNA]</scope>
    <source>
        <strain evidence="2 3">CLA-AA-H232</strain>
    </source>
</reference>
<comment type="caution">
    <text evidence="2">The sequence shown here is derived from an EMBL/GenBank/DDBJ whole genome shotgun (WGS) entry which is preliminary data.</text>
</comment>
<dbReference type="GO" id="GO:0004190">
    <property type="term" value="F:aspartic-type endopeptidase activity"/>
    <property type="evidence" value="ECO:0007669"/>
    <property type="project" value="InterPro"/>
</dbReference>
<proteinExistence type="predicted"/>
<keyword evidence="1" id="KW-1133">Transmembrane helix</keyword>
<feature type="transmembrane region" description="Helical" evidence="1">
    <location>
        <begin position="90"/>
        <end position="110"/>
    </location>
</feature>
<organism evidence="2 3">
    <name type="scientific">Hominilimicola fabiformis</name>
    <dbReference type="NCBI Taxonomy" id="2885356"/>
    <lineage>
        <taxon>Bacteria</taxon>
        <taxon>Bacillati</taxon>
        <taxon>Bacillota</taxon>
        <taxon>Clostridia</taxon>
        <taxon>Eubacteriales</taxon>
        <taxon>Oscillospiraceae</taxon>
        <taxon>Hominilimicola</taxon>
    </lineage>
</organism>
<keyword evidence="1" id="KW-0472">Membrane</keyword>
<accession>A0AAE3DX16</accession>
<name>A0AAE3DX16_9FIRM</name>
<dbReference type="InterPro" id="IPR005081">
    <property type="entry name" value="SpoIIGA"/>
</dbReference>
<feature type="transmembrane region" description="Helical" evidence="1">
    <location>
        <begin position="6"/>
        <end position="23"/>
    </location>
</feature>
<feature type="transmembrane region" description="Helical" evidence="1">
    <location>
        <begin position="130"/>
        <end position="149"/>
    </location>
</feature>
<dbReference type="RefSeq" id="WP_308455854.1">
    <property type="nucleotide sequence ID" value="NZ_JAJEQM010000002.1"/>
</dbReference>
<dbReference type="AlphaFoldDB" id="A0AAE3DX16"/>
<dbReference type="GO" id="GO:0030436">
    <property type="term" value="P:asexual sporulation"/>
    <property type="evidence" value="ECO:0007669"/>
    <property type="project" value="InterPro"/>
</dbReference>
<keyword evidence="3" id="KW-1185">Reference proteome</keyword>
<feature type="transmembrane region" description="Helical" evidence="1">
    <location>
        <begin position="35"/>
        <end position="52"/>
    </location>
</feature>
<dbReference type="EMBL" id="JAJEQM010000002">
    <property type="protein sequence ID" value="MCC2209645.1"/>
    <property type="molecule type" value="Genomic_DNA"/>
</dbReference>
<dbReference type="Pfam" id="PF03419">
    <property type="entry name" value="Peptidase_U4"/>
    <property type="match status" value="1"/>
</dbReference>
<evidence type="ECO:0000313" key="3">
    <source>
        <dbReference type="Proteomes" id="UP001198242"/>
    </source>
</evidence>
<keyword evidence="1" id="KW-0812">Transmembrane</keyword>
<evidence type="ECO:0000313" key="2">
    <source>
        <dbReference type="EMBL" id="MCC2209645.1"/>
    </source>
</evidence>
<protein>
    <submittedName>
        <fullName evidence="2">Sigma-E processing peptidase SpoIIGA</fullName>
    </submittedName>
</protein>
<dbReference type="GO" id="GO:0006508">
    <property type="term" value="P:proteolysis"/>
    <property type="evidence" value="ECO:0007669"/>
    <property type="project" value="InterPro"/>
</dbReference>
<gene>
    <name evidence="2" type="ORF">LKE05_02410</name>
</gene>
<sequence length="279" mass="31759">MEIYADVIFFVNFIFSYVLLYILGKFVNTVKIKKLRLAVAAVIGGISSAIIFCIEMPMWISYVLRCVAMFLMITTAYFEKRKNILNQMLWFVMLGGIMMFVMIILVSLTGKTIGMAINNGIVYFDINSKVFAVSLGISCIMMIFVVKMFKNRKNKKYYILNVTHNDRTITVSALFDSGNLLKEPITGKCVSILEWEAAKELFDTEIEFSDIENYIEDMKLWAVPFNSLGNSSDVLFAFLADEINIPEENKTIDKTFIGLYGSRLSNNEEYHALINAGLL</sequence>
<dbReference type="Proteomes" id="UP001198242">
    <property type="component" value="Unassembled WGS sequence"/>
</dbReference>
<feature type="transmembrane region" description="Helical" evidence="1">
    <location>
        <begin position="58"/>
        <end position="78"/>
    </location>
</feature>
<evidence type="ECO:0000256" key="1">
    <source>
        <dbReference type="SAM" id="Phobius"/>
    </source>
</evidence>